<protein>
    <recommendedName>
        <fullName evidence="1">Competence protein CoiA nuclease-like domain-containing protein</fullName>
    </recommendedName>
</protein>
<dbReference type="KEGG" id="prz:GZH47_31445"/>
<dbReference type="CDD" id="cd22249">
    <property type="entry name" value="UDM1_RNF168_RNF169-like"/>
    <property type="match status" value="1"/>
</dbReference>
<dbReference type="RefSeq" id="WP_162645564.1">
    <property type="nucleotide sequence ID" value="NZ_CP048287.1"/>
</dbReference>
<gene>
    <name evidence="2" type="ORF">GZH47_31445</name>
</gene>
<sequence length="558" mass="65862">MFVAENREGQRFYSLFEDEAILRGISKGAELVCPDCSSLVRFRAGTKTPHFYHQTRCANPNPYSEPESAAHRSGKLALYNWLNVIYPGSRVELEYFISETKQRSDVMLLHPDGQRLAFEFQCSRITGAVWRERHDLYASAGVEDVWILNEDILRYESMECKIISLESEIYKQHKLLSYFNPENETVTFIADGYGGAGRIYDPEQFCDNLKNVRVVNDRIWLLSYENYLIQKEELIRKKALEEEGRRRSLEMQRRRQQEEAEFRKRVREEKESQDSQRFNAHYSDILKNRGSFMQDFTPKELRLFQTLASRYHLTKENFPGMFHLTLEHSDLIVTPPQLWQLWIFDQILNKRQRSVFKKQKDHKIWLDDVKEKFIALRKDGLLRTRHQNDKPINYIFTMYNYISSLNKCGVLENLGSSTTKYQRILVDRIPMFKSHKENAILNMYFEGYIHEKINQLGMEFDEQILQIQVACSKEGIPIDGNVKREDISKSRYKNNYDKGILSLIDEYTDVVMASNGRASRADKDMCGTIIKNFYLNSNMDDQSRDFIRKIIQIHKTGY</sequence>
<evidence type="ECO:0000313" key="3">
    <source>
        <dbReference type="Proteomes" id="UP000479114"/>
    </source>
</evidence>
<dbReference type="InterPro" id="IPR010330">
    <property type="entry name" value="CoiA_nuc"/>
</dbReference>
<dbReference type="AlphaFoldDB" id="A0A6C0PA14"/>
<organism evidence="2 3">
    <name type="scientific">Paenibacillus rhizovicinus</name>
    <dbReference type="NCBI Taxonomy" id="2704463"/>
    <lineage>
        <taxon>Bacteria</taxon>
        <taxon>Bacillati</taxon>
        <taxon>Bacillota</taxon>
        <taxon>Bacilli</taxon>
        <taxon>Bacillales</taxon>
        <taxon>Paenibacillaceae</taxon>
        <taxon>Paenibacillus</taxon>
    </lineage>
</organism>
<evidence type="ECO:0000259" key="1">
    <source>
        <dbReference type="Pfam" id="PF06054"/>
    </source>
</evidence>
<reference evidence="2 3" key="1">
    <citation type="submission" date="2020-02" db="EMBL/GenBank/DDBJ databases">
        <title>Paenibacillus sp. nov., isolated from rhizosphere soil of tomato.</title>
        <authorList>
            <person name="Weon H.-Y."/>
            <person name="Lee S.A."/>
        </authorList>
    </citation>
    <scope>NUCLEOTIDE SEQUENCE [LARGE SCALE GENOMIC DNA]</scope>
    <source>
        <strain evidence="2 3">14171R-81</strain>
        <plasmid evidence="2 3">unnamed1</plasmid>
    </source>
</reference>
<proteinExistence type="predicted"/>
<accession>A0A6C0PA14</accession>
<dbReference type="EMBL" id="CP048287">
    <property type="protein sequence ID" value="QHW35417.1"/>
    <property type="molecule type" value="Genomic_DNA"/>
</dbReference>
<dbReference type="Pfam" id="PF06054">
    <property type="entry name" value="CoiA_nuc"/>
    <property type="match status" value="1"/>
</dbReference>
<keyword evidence="2" id="KW-0614">Plasmid</keyword>
<keyword evidence="3" id="KW-1185">Reference proteome</keyword>
<name>A0A6C0PA14_9BACL</name>
<feature type="domain" description="Competence protein CoiA nuclease-like" evidence="1">
    <location>
        <begin position="67"/>
        <end position="190"/>
    </location>
</feature>
<geneLocation type="plasmid" evidence="2 3">
    <name>unnamed1</name>
</geneLocation>
<dbReference type="Proteomes" id="UP000479114">
    <property type="component" value="Plasmid unnamed1"/>
</dbReference>
<evidence type="ECO:0000313" key="2">
    <source>
        <dbReference type="EMBL" id="QHW35417.1"/>
    </source>
</evidence>